<comment type="caution">
    <text evidence="2">The sequence shown here is derived from an EMBL/GenBank/DDBJ whole genome shotgun (WGS) entry which is preliminary data.</text>
</comment>
<accession>A0AAE1TNK3</accession>
<reference evidence="2" key="1">
    <citation type="submission" date="2023-11" db="EMBL/GenBank/DDBJ databases">
        <title>Genome assemblies of two species of porcelain crab, Petrolisthes cinctipes and Petrolisthes manimaculis (Anomura: Porcellanidae).</title>
        <authorList>
            <person name="Angst P."/>
        </authorList>
    </citation>
    <scope>NUCLEOTIDE SEQUENCE</scope>
    <source>
        <strain evidence="2">PB745_02</strain>
        <tissue evidence="2">Gill</tissue>
    </source>
</reference>
<dbReference type="EMBL" id="JAWZYT010005012">
    <property type="protein sequence ID" value="KAK4291887.1"/>
    <property type="molecule type" value="Genomic_DNA"/>
</dbReference>
<evidence type="ECO:0000313" key="2">
    <source>
        <dbReference type="EMBL" id="KAK4291887.1"/>
    </source>
</evidence>
<feature type="compositionally biased region" description="Basic and acidic residues" evidence="1">
    <location>
        <begin position="51"/>
        <end position="61"/>
    </location>
</feature>
<feature type="region of interest" description="Disordered" evidence="1">
    <location>
        <begin position="12"/>
        <end position="84"/>
    </location>
</feature>
<name>A0AAE1TNK3_9EUCA</name>
<evidence type="ECO:0000256" key="1">
    <source>
        <dbReference type="SAM" id="MobiDB-lite"/>
    </source>
</evidence>
<gene>
    <name evidence="2" type="ORF">Pmani_035305</name>
</gene>
<organism evidence="2 3">
    <name type="scientific">Petrolisthes manimaculis</name>
    <dbReference type="NCBI Taxonomy" id="1843537"/>
    <lineage>
        <taxon>Eukaryota</taxon>
        <taxon>Metazoa</taxon>
        <taxon>Ecdysozoa</taxon>
        <taxon>Arthropoda</taxon>
        <taxon>Crustacea</taxon>
        <taxon>Multicrustacea</taxon>
        <taxon>Malacostraca</taxon>
        <taxon>Eumalacostraca</taxon>
        <taxon>Eucarida</taxon>
        <taxon>Decapoda</taxon>
        <taxon>Pleocyemata</taxon>
        <taxon>Anomura</taxon>
        <taxon>Galatheoidea</taxon>
        <taxon>Porcellanidae</taxon>
        <taxon>Petrolisthes</taxon>
    </lineage>
</organism>
<proteinExistence type="predicted"/>
<dbReference type="Proteomes" id="UP001292094">
    <property type="component" value="Unassembled WGS sequence"/>
</dbReference>
<protein>
    <submittedName>
        <fullName evidence="2">Uncharacterized protein</fullName>
    </submittedName>
</protein>
<dbReference type="AlphaFoldDB" id="A0AAE1TNK3"/>
<sequence>MRQESLIVSVWRCGGDTVPSEARPAQELPPPSLRFTTGGSDGDARSVGGRGRGEGGREGGRRLGKGARRQGGVEGGWGRDRNLDGGKEVRRLQLQWKARDDGTLEHKSDEIRWDEIRCRYAGIEVGLDKVEDVGTVEQKSDEVGWKMWVMWKRDEMSRMEER</sequence>
<evidence type="ECO:0000313" key="3">
    <source>
        <dbReference type="Proteomes" id="UP001292094"/>
    </source>
</evidence>
<keyword evidence="3" id="KW-1185">Reference proteome</keyword>